<organism evidence="4 5">
    <name type="scientific">Quercus suber</name>
    <name type="common">Cork oak</name>
    <dbReference type="NCBI Taxonomy" id="58331"/>
    <lineage>
        <taxon>Eukaryota</taxon>
        <taxon>Viridiplantae</taxon>
        <taxon>Streptophyta</taxon>
        <taxon>Embryophyta</taxon>
        <taxon>Tracheophyta</taxon>
        <taxon>Spermatophyta</taxon>
        <taxon>Magnoliopsida</taxon>
        <taxon>eudicotyledons</taxon>
        <taxon>Gunneridae</taxon>
        <taxon>Pentapetalae</taxon>
        <taxon>rosids</taxon>
        <taxon>fabids</taxon>
        <taxon>Fagales</taxon>
        <taxon>Fagaceae</taxon>
        <taxon>Quercus</taxon>
    </lineage>
</organism>
<dbReference type="SUPFAM" id="SSF53756">
    <property type="entry name" value="UDP-Glycosyltransferase/glycogen phosphorylase"/>
    <property type="match status" value="3"/>
</dbReference>
<dbReference type="FunFam" id="3.40.50.2000:FF:000095">
    <property type="entry name" value="Glycosyltransferase"/>
    <property type="match status" value="2"/>
</dbReference>
<dbReference type="PANTHER" id="PTHR48048">
    <property type="entry name" value="GLYCOSYLTRANSFERASE"/>
    <property type="match status" value="1"/>
</dbReference>
<dbReference type="CDD" id="cd03784">
    <property type="entry name" value="GT1_Gtf-like"/>
    <property type="match status" value="1"/>
</dbReference>
<evidence type="ECO:0000256" key="2">
    <source>
        <dbReference type="ARBA" id="ARBA00022676"/>
    </source>
</evidence>
<comment type="caution">
    <text evidence="4">The sequence shown here is derived from an EMBL/GenBank/DDBJ whole genome shotgun (WGS) entry which is preliminary data.</text>
</comment>
<dbReference type="PANTHER" id="PTHR48048:SF30">
    <property type="entry name" value="GLYCOSYLTRANSFERASE"/>
    <property type="match status" value="1"/>
</dbReference>
<keyword evidence="5" id="KW-1185">Reference proteome</keyword>
<evidence type="ECO:0000313" key="4">
    <source>
        <dbReference type="EMBL" id="KAK7847287.1"/>
    </source>
</evidence>
<name>A0AAW0L883_QUESU</name>
<evidence type="ECO:0000256" key="3">
    <source>
        <dbReference type="ARBA" id="ARBA00022679"/>
    </source>
</evidence>
<dbReference type="InterPro" id="IPR002213">
    <property type="entry name" value="UDP_glucos_trans"/>
</dbReference>
<accession>A0AAW0L883</accession>
<comment type="similarity">
    <text evidence="1">Belongs to the UDP-glycosyltransferase family.</text>
</comment>
<dbReference type="Gene3D" id="3.40.50.2000">
    <property type="entry name" value="Glycogen Phosphorylase B"/>
    <property type="match status" value="3"/>
</dbReference>
<evidence type="ECO:0000256" key="1">
    <source>
        <dbReference type="ARBA" id="ARBA00009995"/>
    </source>
</evidence>
<reference evidence="4 5" key="1">
    <citation type="journal article" date="2018" name="Sci. Data">
        <title>The draft genome sequence of cork oak.</title>
        <authorList>
            <person name="Ramos A.M."/>
            <person name="Usie A."/>
            <person name="Barbosa P."/>
            <person name="Barros P.M."/>
            <person name="Capote T."/>
            <person name="Chaves I."/>
            <person name="Simoes F."/>
            <person name="Abreu I."/>
            <person name="Carrasquinho I."/>
            <person name="Faro C."/>
            <person name="Guimaraes J.B."/>
            <person name="Mendonca D."/>
            <person name="Nobrega F."/>
            <person name="Rodrigues L."/>
            <person name="Saibo N.J.M."/>
            <person name="Varela M.C."/>
            <person name="Egas C."/>
            <person name="Matos J."/>
            <person name="Miguel C.M."/>
            <person name="Oliveira M.M."/>
            <person name="Ricardo C.P."/>
            <person name="Goncalves S."/>
        </authorList>
    </citation>
    <scope>NUCLEOTIDE SEQUENCE [LARGE SCALE GENOMIC DNA]</scope>
    <source>
        <strain evidence="5">cv. HL8</strain>
    </source>
</reference>
<sequence length="680" mass="74972">MENAIVLYPFPGRGHLISMVELGKLILKHNPSFNITILIFNKPNTSTTSTAPQYVASSTTQYITAVNSTTPSINFHHLPPISEVPSTPSPIAQAFLIPRLNNLNLHQALKTISQTSKLKAFIIDFFCDAAFEVATNLDIPTYYFFPSGASALALFLYIPTLHKKVEKSLKDLGDMLLDIPGLPPIRASDMPGSITDRTAEWYEYFLNTAAHMAKSNGIIVNTFDLLETKVVKAISDGLCVPDGPTPPIFCIGPLISSSNQDEDEHECLKWLNSQPSRSVVFLCFGSMGLFSAKQLEEMAVGLENSGQRFLWVEMEDGFVSAEELENRVRELFESKAGREVRESVLGFRDEAMIAQREGGSSHVALAKLAQGHLISMVELGKLILKHHPSFSITILILSEPNTNTNSATPQYVASSTTKYITTVNSTTPSITFHHLPPISEVPPSTTFFVDLKFLIPRLNNPNLHQTLKTISQTSKLRAFIIDFFCDAAFEVASNLTIPTYYFFTSSPSNLASFLYRPTLHKNKDQSINDLNNMLLVDIPGLPPVRVSDMPKITFDPTTKMYEYFLNTATHMANSNGLVLNAFDLLETKAIKAISGGLCVPDGPTPPIFCIGPLISNTNQDGEEHDATELEERVKELMDSEVGTELRERVSGLRDEAVAAVKEGGSSHVALAKLAEVWRQN</sequence>
<proteinExistence type="inferred from homology"/>
<dbReference type="Proteomes" id="UP000237347">
    <property type="component" value="Unassembled WGS sequence"/>
</dbReference>
<gene>
    <name evidence="4" type="primary">UGT88B1_3</name>
    <name evidence="4" type="ORF">CFP56_006764</name>
</gene>
<protein>
    <submittedName>
        <fullName evidence="4">Udp-glycosyltransferase 88b1</fullName>
    </submittedName>
</protein>
<dbReference type="GO" id="GO:0035251">
    <property type="term" value="F:UDP-glucosyltransferase activity"/>
    <property type="evidence" value="ECO:0007669"/>
    <property type="project" value="InterPro"/>
</dbReference>
<keyword evidence="3" id="KW-0808">Transferase</keyword>
<keyword evidence="2" id="KW-0328">Glycosyltransferase</keyword>
<dbReference type="AlphaFoldDB" id="A0AAW0L883"/>
<evidence type="ECO:0000313" key="5">
    <source>
        <dbReference type="Proteomes" id="UP000237347"/>
    </source>
</evidence>
<dbReference type="InterPro" id="IPR050481">
    <property type="entry name" value="UDP-glycosyltransf_plant"/>
</dbReference>
<dbReference type="EMBL" id="PKMF04000143">
    <property type="protein sequence ID" value="KAK7847287.1"/>
    <property type="molecule type" value="Genomic_DNA"/>
</dbReference>